<evidence type="ECO:0000256" key="6">
    <source>
        <dbReference type="ARBA" id="ARBA00022692"/>
    </source>
</evidence>
<dbReference type="AlphaFoldDB" id="A1ZD50"/>
<keyword evidence="9" id="KW-0472">Membrane</keyword>
<feature type="signal peptide" evidence="10">
    <location>
        <begin position="1"/>
        <end position="22"/>
    </location>
</feature>
<dbReference type="Gene3D" id="3.30.1150.10">
    <property type="match status" value="1"/>
</dbReference>
<evidence type="ECO:0000256" key="7">
    <source>
        <dbReference type="ARBA" id="ARBA00022927"/>
    </source>
</evidence>
<dbReference type="InterPro" id="IPR037682">
    <property type="entry name" value="TonB_C"/>
</dbReference>
<evidence type="ECO:0000256" key="10">
    <source>
        <dbReference type="SAM" id="SignalP"/>
    </source>
</evidence>
<dbReference type="EMBL" id="AAWS01000002">
    <property type="protein sequence ID" value="EAY31589.1"/>
    <property type="molecule type" value="Genomic_DNA"/>
</dbReference>
<dbReference type="PANTHER" id="PTHR33446">
    <property type="entry name" value="PROTEIN TONB-RELATED"/>
    <property type="match status" value="1"/>
</dbReference>
<keyword evidence="10" id="KW-0732">Signal</keyword>
<keyword evidence="8" id="KW-1133">Transmembrane helix</keyword>
<dbReference type="GO" id="GO:0015031">
    <property type="term" value="P:protein transport"/>
    <property type="evidence" value="ECO:0007669"/>
    <property type="project" value="UniProtKB-KW"/>
</dbReference>
<name>A1ZD50_MICM2</name>
<evidence type="ECO:0000256" key="4">
    <source>
        <dbReference type="ARBA" id="ARBA00022475"/>
    </source>
</evidence>
<feature type="domain" description="TonB C-terminal" evidence="11">
    <location>
        <begin position="49"/>
        <end position="140"/>
    </location>
</feature>
<dbReference type="PANTHER" id="PTHR33446:SF2">
    <property type="entry name" value="PROTEIN TONB"/>
    <property type="match status" value="1"/>
</dbReference>
<keyword evidence="7" id="KW-0653">Protein transport</keyword>
<dbReference type="InterPro" id="IPR051045">
    <property type="entry name" value="TonB-dependent_transducer"/>
</dbReference>
<gene>
    <name evidence="12" type="ORF">M23134_05095</name>
</gene>
<dbReference type="RefSeq" id="WP_002693306.1">
    <property type="nucleotide sequence ID" value="NZ_AAWS01000002.1"/>
</dbReference>
<dbReference type="Pfam" id="PF03544">
    <property type="entry name" value="TonB_C"/>
    <property type="match status" value="1"/>
</dbReference>
<dbReference type="SUPFAM" id="SSF74653">
    <property type="entry name" value="TolA/TonB C-terminal domain"/>
    <property type="match status" value="1"/>
</dbReference>
<feature type="chain" id="PRO_5002641361" evidence="10">
    <location>
        <begin position="23"/>
        <end position="140"/>
    </location>
</feature>
<dbReference type="GO" id="GO:0098797">
    <property type="term" value="C:plasma membrane protein complex"/>
    <property type="evidence" value="ECO:0007669"/>
    <property type="project" value="TreeGrafter"/>
</dbReference>
<dbReference type="Proteomes" id="UP000004095">
    <property type="component" value="Unassembled WGS sequence"/>
</dbReference>
<dbReference type="GO" id="GO:0055085">
    <property type="term" value="P:transmembrane transport"/>
    <property type="evidence" value="ECO:0007669"/>
    <property type="project" value="InterPro"/>
</dbReference>
<evidence type="ECO:0000256" key="5">
    <source>
        <dbReference type="ARBA" id="ARBA00022519"/>
    </source>
</evidence>
<organism evidence="12 13">
    <name type="scientific">Microscilla marina ATCC 23134</name>
    <dbReference type="NCBI Taxonomy" id="313606"/>
    <lineage>
        <taxon>Bacteria</taxon>
        <taxon>Pseudomonadati</taxon>
        <taxon>Bacteroidota</taxon>
        <taxon>Cytophagia</taxon>
        <taxon>Cytophagales</taxon>
        <taxon>Microscillaceae</taxon>
        <taxon>Microscilla</taxon>
    </lineage>
</organism>
<evidence type="ECO:0000256" key="2">
    <source>
        <dbReference type="ARBA" id="ARBA00006555"/>
    </source>
</evidence>
<dbReference type="PROSITE" id="PS52015">
    <property type="entry name" value="TONB_CTD"/>
    <property type="match status" value="1"/>
</dbReference>
<keyword evidence="13" id="KW-1185">Reference proteome</keyword>
<comment type="similarity">
    <text evidence="2">Belongs to the TonB family.</text>
</comment>
<dbReference type="OrthoDB" id="1039448at2"/>
<comment type="subcellular location">
    <subcellularLocation>
        <location evidence="1">Cell inner membrane</location>
        <topology evidence="1">Single-pass membrane protein</topology>
        <orientation evidence="1">Periplasmic side</orientation>
    </subcellularLocation>
</comment>
<evidence type="ECO:0000259" key="11">
    <source>
        <dbReference type="PROSITE" id="PS52015"/>
    </source>
</evidence>
<comment type="caution">
    <text evidence="12">The sequence shown here is derived from an EMBL/GenBank/DDBJ whole genome shotgun (WGS) entry which is preliminary data.</text>
</comment>
<evidence type="ECO:0000256" key="9">
    <source>
        <dbReference type="ARBA" id="ARBA00023136"/>
    </source>
</evidence>
<dbReference type="NCBIfam" id="TIGR01352">
    <property type="entry name" value="tonB_Cterm"/>
    <property type="match status" value="1"/>
</dbReference>
<evidence type="ECO:0000313" key="13">
    <source>
        <dbReference type="Proteomes" id="UP000004095"/>
    </source>
</evidence>
<proteinExistence type="inferred from homology"/>
<evidence type="ECO:0000313" key="12">
    <source>
        <dbReference type="EMBL" id="EAY31589.1"/>
    </source>
</evidence>
<evidence type="ECO:0000256" key="3">
    <source>
        <dbReference type="ARBA" id="ARBA00022448"/>
    </source>
</evidence>
<reference evidence="12 13" key="1">
    <citation type="submission" date="2007-01" db="EMBL/GenBank/DDBJ databases">
        <authorList>
            <person name="Haygood M."/>
            <person name="Podell S."/>
            <person name="Anderson C."/>
            <person name="Hopkinson B."/>
            <person name="Roe K."/>
            <person name="Barbeau K."/>
            <person name="Gaasterland T."/>
            <person name="Ferriera S."/>
            <person name="Johnson J."/>
            <person name="Kravitz S."/>
            <person name="Beeson K."/>
            <person name="Sutton G."/>
            <person name="Rogers Y.-H."/>
            <person name="Friedman R."/>
            <person name="Frazier M."/>
            <person name="Venter J.C."/>
        </authorList>
    </citation>
    <scope>NUCLEOTIDE SEQUENCE [LARGE SCALE GENOMIC DNA]</scope>
    <source>
        <strain evidence="12 13">ATCC 23134</strain>
    </source>
</reference>
<dbReference type="GO" id="GO:0031992">
    <property type="term" value="F:energy transducer activity"/>
    <property type="evidence" value="ECO:0007669"/>
    <property type="project" value="TreeGrafter"/>
</dbReference>
<keyword evidence="5" id="KW-0997">Cell inner membrane</keyword>
<protein>
    <submittedName>
        <fullName evidence="12">TonB</fullName>
    </submittedName>
</protein>
<accession>A1ZD50</accession>
<evidence type="ECO:0000256" key="8">
    <source>
        <dbReference type="ARBA" id="ARBA00022989"/>
    </source>
</evidence>
<evidence type="ECO:0000256" key="1">
    <source>
        <dbReference type="ARBA" id="ARBA00004383"/>
    </source>
</evidence>
<dbReference type="InterPro" id="IPR006260">
    <property type="entry name" value="TonB/TolA_C"/>
</dbReference>
<keyword evidence="3" id="KW-0813">Transport</keyword>
<dbReference type="eggNOG" id="COG0810">
    <property type="taxonomic scope" value="Bacteria"/>
</dbReference>
<keyword evidence="4" id="KW-1003">Cell membrane</keyword>
<keyword evidence="6" id="KW-0812">Transmembrane</keyword>
<sequence length="140" mass="15885">MKKQYYFLLAFLLLGLSQFALAQVPPPPPVKPAPPLVVAFTETKAQPVGGFNNFYRFIHQNLRYPDLAYNLGVEGRVYVEFVVEKDGSLSQFEVVKRLGSGCDEEAVRVLRTSPRWAPGTQAGRKIRSKFVIPVRFDIRR</sequence>